<feature type="region of interest" description="Disordered" evidence="3">
    <location>
        <begin position="257"/>
        <end position="290"/>
    </location>
</feature>
<dbReference type="PANTHER" id="PTHR15615">
    <property type="match status" value="1"/>
</dbReference>
<accession>A0A8C5A475</accession>
<feature type="region of interest" description="Disordered" evidence="3">
    <location>
        <begin position="348"/>
        <end position="392"/>
    </location>
</feature>
<comment type="similarity">
    <text evidence="1">Belongs to the CNPPD1 family.</text>
</comment>
<dbReference type="Ensembl" id="ENSGMOT00000075140.1">
    <property type="protein sequence ID" value="ENSGMOP00000024419.1"/>
    <property type="gene ID" value="ENSGMOG00000004320.2"/>
</dbReference>
<reference evidence="4" key="2">
    <citation type="submission" date="2025-09" db="UniProtKB">
        <authorList>
            <consortium name="Ensembl"/>
        </authorList>
    </citation>
    <scope>IDENTIFICATION</scope>
</reference>
<evidence type="ECO:0000313" key="4">
    <source>
        <dbReference type="Ensembl" id="ENSGMOP00000024419.1"/>
    </source>
</evidence>
<dbReference type="GO" id="GO:0016538">
    <property type="term" value="F:cyclin-dependent protein serine/threonine kinase regulator activity"/>
    <property type="evidence" value="ECO:0007669"/>
    <property type="project" value="TreeGrafter"/>
</dbReference>
<evidence type="ECO:0000313" key="5">
    <source>
        <dbReference type="Proteomes" id="UP000694546"/>
    </source>
</evidence>
<dbReference type="Pfam" id="PF08613">
    <property type="entry name" value="Cyclin"/>
    <property type="match status" value="1"/>
</dbReference>
<dbReference type="InterPro" id="IPR013922">
    <property type="entry name" value="Cyclin_PHO80-like"/>
</dbReference>
<dbReference type="Proteomes" id="UP000694546">
    <property type="component" value="Chromosome 4"/>
</dbReference>
<keyword evidence="5" id="KW-1185">Reference proteome</keyword>
<sequence>EKMDFQSLFNDRAFELSDFQDFTFLPGHQKWSERVRKRLYYGLDPEVSLDDLSCPVTDIAVEFLQKSAPSPIRKLHKKYASHVAREACISPCAMMLALIYIERLRHRNPEYLQNISSSDLFLISMMVASKYLYDEGEDEEVFNDEWGAAGKLDVQTVNALEMDFLNAMEWSLFTEPGDLFDILSQLETSIAEQQGMRRGWFTYTDLCVLLEQAAWRHALTTVYQHFAKVSCMLGLVYLTGVAGLLATDAALHHLSLPRDAPPPLGPQLAPTQDPSAAAAAPPAPDARPPTCCFPGNESLDDRPAPAPVPTSVLCLWGSLLATLGHAPPERDPPPPRLVVRRRLALPPRLAPGAPVRPERLGHAPLRPASALPRRPPAPRQPRAVARLGPPRRDVRRRRHRYELWVVSAAAAAPPLGRLPPAVATAAGQGPSHPHDGLELPGPRTLPSVPSQRAAFQRTWLSKWLVGFRAIVDPPHPSPPLPLPPLSGSEFCMLLKKIHNQLQSFAHSVDANVLLNEAFMKKAEAFIFLP</sequence>
<dbReference type="GO" id="GO:0000307">
    <property type="term" value="C:cyclin-dependent protein kinase holoenzyme complex"/>
    <property type="evidence" value="ECO:0007669"/>
    <property type="project" value="TreeGrafter"/>
</dbReference>
<proteinExistence type="inferred from homology"/>
<feature type="compositionally biased region" description="Low complexity" evidence="3">
    <location>
        <begin position="363"/>
        <end position="372"/>
    </location>
</feature>
<evidence type="ECO:0000256" key="1">
    <source>
        <dbReference type="ARBA" id="ARBA00038508"/>
    </source>
</evidence>
<dbReference type="CDD" id="cd20557">
    <property type="entry name" value="CYCLIN_ScPCL1-like"/>
    <property type="match status" value="1"/>
</dbReference>
<dbReference type="PANTHER" id="PTHR15615:SF108">
    <property type="entry name" value="PROTEIN CNPPD1"/>
    <property type="match status" value="1"/>
</dbReference>
<dbReference type="AlphaFoldDB" id="A0A8C5A475"/>
<protein>
    <recommendedName>
        <fullName evidence="2">Protein CNPPD1</fullName>
    </recommendedName>
</protein>
<dbReference type="GO" id="GO:0005634">
    <property type="term" value="C:nucleus"/>
    <property type="evidence" value="ECO:0007669"/>
    <property type="project" value="TreeGrafter"/>
</dbReference>
<dbReference type="GeneTree" id="ENSGT00390000000862"/>
<dbReference type="GO" id="GO:0019901">
    <property type="term" value="F:protein kinase binding"/>
    <property type="evidence" value="ECO:0007669"/>
    <property type="project" value="InterPro"/>
</dbReference>
<organism evidence="4 5">
    <name type="scientific">Gadus morhua</name>
    <name type="common">Atlantic cod</name>
    <dbReference type="NCBI Taxonomy" id="8049"/>
    <lineage>
        <taxon>Eukaryota</taxon>
        <taxon>Metazoa</taxon>
        <taxon>Chordata</taxon>
        <taxon>Craniata</taxon>
        <taxon>Vertebrata</taxon>
        <taxon>Euteleostomi</taxon>
        <taxon>Actinopterygii</taxon>
        <taxon>Neopterygii</taxon>
        <taxon>Teleostei</taxon>
        <taxon>Neoteleostei</taxon>
        <taxon>Acanthomorphata</taxon>
        <taxon>Zeiogadaria</taxon>
        <taxon>Gadariae</taxon>
        <taxon>Gadiformes</taxon>
        <taxon>Gadoidei</taxon>
        <taxon>Gadidae</taxon>
        <taxon>Gadus</taxon>
    </lineage>
</organism>
<feature type="compositionally biased region" description="Low complexity" evidence="3">
    <location>
        <begin position="269"/>
        <end position="280"/>
    </location>
</feature>
<evidence type="ECO:0000256" key="3">
    <source>
        <dbReference type="SAM" id="MobiDB-lite"/>
    </source>
</evidence>
<name>A0A8C5A475_GADMO</name>
<dbReference type="Gene3D" id="1.10.472.10">
    <property type="entry name" value="Cyclin-like"/>
    <property type="match status" value="1"/>
</dbReference>
<reference evidence="4" key="1">
    <citation type="submission" date="2025-08" db="UniProtKB">
        <authorList>
            <consortium name="Ensembl"/>
        </authorList>
    </citation>
    <scope>IDENTIFICATION</scope>
</reference>
<evidence type="ECO:0000256" key="2">
    <source>
        <dbReference type="ARBA" id="ARBA00040808"/>
    </source>
</evidence>